<dbReference type="EMBL" id="QYCY01000004">
    <property type="protein sequence ID" value="RLV72983.1"/>
    <property type="molecule type" value="Genomic_DNA"/>
</dbReference>
<feature type="compositionally biased region" description="Acidic residues" evidence="1">
    <location>
        <begin position="117"/>
        <end position="131"/>
    </location>
</feature>
<dbReference type="eggNOG" id="ENOG5031VFR">
    <property type="taxonomic scope" value="Bacteria"/>
</dbReference>
<gene>
    <name evidence="2" type="ORF">D3C57_150690</name>
</gene>
<dbReference type="KEGG" id="src:M271_44075"/>
<feature type="region of interest" description="Disordered" evidence="1">
    <location>
        <begin position="35"/>
        <end position="79"/>
    </location>
</feature>
<evidence type="ECO:0000313" key="2">
    <source>
        <dbReference type="EMBL" id="RLV72983.1"/>
    </source>
</evidence>
<reference evidence="2 3" key="1">
    <citation type="journal article" date="2018" name="J. Biol. Chem.">
        <title>Discovery of the actinoplanic acid pathway in Streptomyces rapamycinicus reveals a genetically conserved synergism with rapamycin.</title>
        <authorList>
            <person name="Mrak P."/>
            <person name="Krastel P."/>
            <person name="Pivk Lukancic P."/>
            <person name="Tao J."/>
            <person name="Pistorius D."/>
            <person name="Moore C.M."/>
        </authorList>
    </citation>
    <scope>NUCLEOTIDE SEQUENCE [LARGE SCALE GENOMIC DNA]</scope>
    <source>
        <strain evidence="2 3">NRRL 5491</strain>
    </source>
</reference>
<evidence type="ECO:0000313" key="3">
    <source>
        <dbReference type="Proteomes" id="UP000281594"/>
    </source>
</evidence>
<sequence length="251" mass="26284">MAGWGATEWGMAREPRGGRLRQVVSVGILVALAGCSGASDDSDKESPQEAATARKSPVTASRSPSPSPSPTPSADSIAQACGDTRFDADDVLPWNPAAPAYTGGGTHTVTLFKGGPDFDESDTESDAEADDEPKLPDKWASSSDPELIVCEFLAKESVGGQLITCEYEELGGDGSVSTRVPVYSAAYSYRVLEARTGRLVDTFNLSGSVSAWDSCPVEQGDIASSDAAYQHVSSRDLTKRLRSLAEGPTGD</sequence>
<evidence type="ECO:0008006" key="4">
    <source>
        <dbReference type="Google" id="ProtNLM"/>
    </source>
</evidence>
<name>A0A0A0NUF9_STRRN</name>
<comment type="caution">
    <text evidence="2">The sequence shown here is derived from an EMBL/GenBank/DDBJ whole genome shotgun (WGS) entry which is preliminary data.</text>
</comment>
<dbReference type="HOGENOM" id="CLU_1106647_0_0_11"/>
<proteinExistence type="predicted"/>
<dbReference type="AlphaFoldDB" id="A0A0A0NUF9"/>
<organism evidence="2 3">
    <name type="scientific">Streptomyces rapamycinicus (strain ATCC 29253 / DSM 41530 / NRRL 5491 / AYB-994)</name>
    <name type="common">Streptomyces hygroscopicus (strain ATCC 29253)</name>
    <dbReference type="NCBI Taxonomy" id="1343740"/>
    <lineage>
        <taxon>Bacteria</taxon>
        <taxon>Bacillati</taxon>
        <taxon>Actinomycetota</taxon>
        <taxon>Actinomycetes</taxon>
        <taxon>Kitasatosporales</taxon>
        <taxon>Streptomycetaceae</taxon>
        <taxon>Streptomyces</taxon>
        <taxon>Streptomyces violaceusniger group</taxon>
    </lineage>
</organism>
<accession>A0A0A0NUF9</accession>
<protein>
    <recommendedName>
        <fullName evidence="4">Lipoprotein</fullName>
    </recommendedName>
</protein>
<evidence type="ECO:0000256" key="1">
    <source>
        <dbReference type="SAM" id="MobiDB-lite"/>
    </source>
</evidence>
<dbReference type="Proteomes" id="UP000281594">
    <property type="component" value="Unassembled WGS sequence"/>
</dbReference>
<dbReference type="STRING" id="1343740.M271_44075"/>
<feature type="region of interest" description="Disordered" evidence="1">
    <location>
        <begin position="111"/>
        <end position="141"/>
    </location>
</feature>